<reference evidence="1" key="1">
    <citation type="submission" date="2021-05" db="EMBL/GenBank/DDBJ databases">
        <authorList>
            <person name="Pietrasiak N."/>
            <person name="Ward R."/>
            <person name="Stajich J.E."/>
            <person name="Kurbessoian T."/>
        </authorList>
    </citation>
    <scope>NUCLEOTIDE SEQUENCE</scope>
    <source>
        <strain evidence="1">UHER 2000/2452</strain>
    </source>
</reference>
<dbReference type="EMBL" id="JAHHHD010000001">
    <property type="protein sequence ID" value="MBW4657038.1"/>
    <property type="molecule type" value="Genomic_DNA"/>
</dbReference>
<dbReference type="AlphaFoldDB" id="A0A951ULN8"/>
<protein>
    <submittedName>
        <fullName evidence="1">Uncharacterized protein</fullName>
    </submittedName>
</protein>
<reference evidence="1" key="2">
    <citation type="journal article" date="2022" name="Microbiol. Resour. Announc.">
        <title>Metagenome Sequencing to Explore Phylogenomics of Terrestrial Cyanobacteria.</title>
        <authorList>
            <person name="Ward R.D."/>
            <person name="Stajich J.E."/>
            <person name="Johansen J.R."/>
            <person name="Huntemann M."/>
            <person name="Clum A."/>
            <person name="Foster B."/>
            <person name="Foster B."/>
            <person name="Roux S."/>
            <person name="Palaniappan K."/>
            <person name="Varghese N."/>
            <person name="Mukherjee S."/>
            <person name="Reddy T.B.K."/>
            <person name="Daum C."/>
            <person name="Copeland A."/>
            <person name="Chen I.A."/>
            <person name="Ivanova N.N."/>
            <person name="Kyrpides N.C."/>
            <person name="Shapiro N."/>
            <person name="Eloe-Fadrosh E.A."/>
            <person name="Pietrasiak N."/>
        </authorList>
    </citation>
    <scope>NUCLEOTIDE SEQUENCE</scope>
    <source>
        <strain evidence="1">UHER 2000/2452</strain>
    </source>
</reference>
<gene>
    <name evidence="1" type="ORF">KME15_00030</name>
</gene>
<sequence length="45" mass="5072">MNAEQENLSTPFPLTDIGWQHQESFFYGVADFLSIFLGRGTLVPP</sequence>
<name>A0A951ULN8_9CYAN</name>
<accession>A0A951ULN8</accession>
<organism evidence="1 2">
    <name type="scientific">Drouetiella hepatica Uher 2000/2452</name>
    <dbReference type="NCBI Taxonomy" id="904376"/>
    <lineage>
        <taxon>Bacteria</taxon>
        <taxon>Bacillati</taxon>
        <taxon>Cyanobacteriota</taxon>
        <taxon>Cyanophyceae</taxon>
        <taxon>Oculatellales</taxon>
        <taxon>Oculatellaceae</taxon>
        <taxon>Drouetiella</taxon>
    </lineage>
</organism>
<evidence type="ECO:0000313" key="1">
    <source>
        <dbReference type="EMBL" id="MBW4657038.1"/>
    </source>
</evidence>
<comment type="caution">
    <text evidence="1">The sequence shown here is derived from an EMBL/GenBank/DDBJ whole genome shotgun (WGS) entry which is preliminary data.</text>
</comment>
<proteinExistence type="predicted"/>
<dbReference type="Proteomes" id="UP000757435">
    <property type="component" value="Unassembled WGS sequence"/>
</dbReference>
<evidence type="ECO:0000313" key="2">
    <source>
        <dbReference type="Proteomes" id="UP000757435"/>
    </source>
</evidence>